<feature type="domain" description="AMP-dependent synthetase/ligase" evidence="2">
    <location>
        <begin position="20"/>
        <end position="329"/>
    </location>
</feature>
<dbReference type="AlphaFoldDB" id="W9H8R9"/>
<evidence type="ECO:0000259" key="2">
    <source>
        <dbReference type="Pfam" id="PF00501"/>
    </source>
</evidence>
<dbReference type="Proteomes" id="UP000019486">
    <property type="component" value="Unassembled WGS sequence"/>
</dbReference>
<dbReference type="CDD" id="cd04433">
    <property type="entry name" value="AFD_class_I"/>
    <property type="match status" value="1"/>
</dbReference>
<dbReference type="InterPro" id="IPR020845">
    <property type="entry name" value="AMP-binding_CS"/>
</dbReference>
<dbReference type="PANTHER" id="PTHR43767:SF10">
    <property type="entry name" value="SURFACTIN SYNTHASE SUBUNIT 1"/>
    <property type="match status" value="1"/>
</dbReference>
<proteinExistence type="predicted"/>
<name>W9H8R9_9PROT</name>
<dbReference type="Pfam" id="PF13193">
    <property type="entry name" value="AMP-binding_C"/>
    <property type="match status" value="1"/>
</dbReference>
<dbReference type="STRING" id="1385369.N825_00515"/>
<dbReference type="SUPFAM" id="SSF56801">
    <property type="entry name" value="Acetyl-CoA synthetase-like"/>
    <property type="match status" value="1"/>
</dbReference>
<comment type="caution">
    <text evidence="4">The sequence shown here is derived from an EMBL/GenBank/DDBJ whole genome shotgun (WGS) entry which is preliminary data.</text>
</comment>
<keyword evidence="1" id="KW-0472">Membrane</keyword>
<dbReference type="RefSeq" id="WP_051511333.1">
    <property type="nucleotide sequence ID" value="NZ_AVFL01000001.1"/>
</dbReference>
<dbReference type="EMBL" id="AVFL01000001">
    <property type="protein sequence ID" value="EWY42454.1"/>
    <property type="molecule type" value="Genomic_DNA"/>
</dbReference>
<dbReference type="PANTHER" id="PTHR43767">
    <property type="entry name" value="LONG-CHAIN-FATTY-ACID--COA LIGASE"/>
    <property type="match status" value="1"/>
</dbReference>
<feature type="domain" description="AMP-binding enzyme C-terminal" evidence="3">
    <location>
        <begin position="379"/>
        <end position="454"/>
    </location>
</feature>
<dbReference type="InterPro" id="IPR045851">
    <property type="entry name" value="AMP-bd_C_sf"/>
</dbReference>
<evidence type="ECO:0000259" key="3">
    <source>
        <dbReference type="Pfam" id="PF13193"/>
    </source>
</evidence>
<protein>
    <submittedName>
        <fullName evidence="4">AMP-dependent synthetase</fullName>
    </submittedName>
</protein>
<accession>W9H8R9</accession>
<dbReference type="Pfam" id="PF00501">
    <property type="entry name" value="AMP-binding"/>
    <property type="match status" value="1"/>
</dbReference>
<gene>
    <name evidence="4" type="ORF">N825_00515</name>
</gene>
<dbReference type="PATRIC" id="fig|1385369.3.peg.104"/>
<evidence type="ECO:0000313" key="5">
    <source>
        <dbReference type="Proteomes" id="UP000019486"/>
    </source>
</evidence>
<sequence>MTSANQGRNLASLLRERLERAPATVEDPSERLDAGALLSRADALAAELRRHGITPDEPVMIGVGNRAADIAAFLGVWTAGGVAIPIHASSPAAVVETLRAATATRLIVEGATGDVTKVAAEPPPQRPLLDGAALVILTSGSTGTPKGVVIGHDRFAAKLDALQGMLGFTPRTDTLLPLQVTFIFGIWAGLLTILAGGRLRMMPKFTPAAVRAALEDGVTTAALVPTMLRALFASEGQVPSAPRLRQILTGGEPLGGGLAAMIGEAFPDAGLFDLYGLTETGSCDFHATPEIRAAAAGTIGLPTPGVEFRIDATTGELLIRTPFGMLGYLDQPDLTAASFDDGWFRTGDLARLHPLGHVELVGRAKDIISRGGNKIAPMEIDRLFCGHPDVAAALTTGVPDPLLGERLHVLIVPRAGATLDAGTLAGWATGRIERFKIPDAFHFAPELPLGRTGKADRGALRGWINDRIEKP</sequence>
<dbReference type="GO" id="GO:0016877">
    <property type="term" value="F:ligase activity, forming carbon-sulfur bonds"/>
    <property type="evidence" value="ECO:0007669"/>
    <property type="project" value="UniProtKB-ARBA"/>
</dbReference>
<dbReference type="PROSITE" id="PS00455">
    <property type="entry name" value="AMP_BINDING"/>
    <property type="match status" value="1"/>
</dbReference>
<dbReference type="Gene3D" id="3.30.300.30">
    <property type="match status" value="1"/>
</dbReference>
<dbReference type="InterPro" id="IPR025110">
    <property type="entry name" value="AMP-bd_C"/>
</dbReference>
<dbReference type="OrthoDB" id="7055148at2"/>
<organism evidence="4 5">
    <name type="scientific">Skermanella stibiiresistens SB22</name>
    <dbReference type="NCBI Taxonomy" id="1385369"/>
    <lineage>
        <taxon>Bacteria</taxon>
        <taxon>Pseudomonadati</taxon>
        <taxon>Pseudomonadota</taxon>
        <taxon>Alphaproteobacteria</taxon>
        <taxon>Rhodospirillales</taxon>
        <taxon>Azospirillaceae</taxon>
        <taxon>Skermanella</taxon>
    </lineage>
</organism>
<dbReference type="Gene3D" id="3.40.50.12780">
    <property type="entry name" value="N-terminal domain of ligase-like"/>
    <property type="match status" value="1"/>
</dbReference>
<dbReference type="InterPro" id="IPR050237">
    <property type="entry name" value="ATP-dep_AMP-bd_enzyme"/>
</dbReference>
<keyword evidence="1" id="KW-0812">Transmembrane</keyword>
<reference evidence="4 5" key="1">
    <citation type="submission" date="2013-08" db="EMBL/GenBank/DDBJ databases">
        <title>The genome sequence of Skermanella stibiiresistens.</title>
        <authorList>
            <person name="Zhu W."/>
            <person name="Wang G."/>
        </authorList>
    </citation>
    <scope>NUCLEOTIDE SEQUENCE [LARGE SCALE GENOMIC DNA]</scope>
    <source>
        <strain evidence="4 5">SB22</strain>
    </source>
</reference>
<evidence type="ECO:0000313" key="4">
    <source>
        <dbReference type="EMBL" id="EWY42454.1"/>
    </source>
</evidence>
<feature type="transmembrane region" description="Helical" evidence="1">
    <location>
        <begin position="175"/>
        <end position="195"/>
    </location>
</feature>
<dbReference type="InterPro" id="IPR000873">
    <property type="entry name" value="AMP-dep_synth/lig_dom"/>
</dbReference>
<keyword evidence="5" id="KW-1185">Reference proteome</keyword>
<keyword evidence="1" id="KW-1133">Transmembrane helix</keyword>
<dbReference type="InterPro" id="IPR042099">
    <property type="entry name" value="ANL_N_sf"/>
</dbReference>
<evidence type="ECO:0000256" key="1">
    <source>
        <dbReference type="SAM" id="Phobius"/>
    </source>
</evidence>